<dbReference type="RefSeq" id="XP_028866860.1">
    <property type="nucleotide sequence ID" value="XM_029011027.1"/>
</dbReference>
<dbReference type="EMBL" id="BDSA01000002">
    <property type="protein sequence ID" value="GBE60617.1"/>
    <property type="molecule type" value="Genomic_DNA"/>
</dbReference>
<name>A0A2H6KCA3_9APIC</name>
<keyword evidence="2" id="KW-1185">Reference proteome</keyword>
<proteinExistence type="predicted"/>
<sequence>MPSNPGFTHRRTWKENIVAAFVDPRDAIDYLTELNQANPPVEYDFPTLRIRILSLQEWFEKIDPVESRIPSNIKYKLVPSSSQKGRC</sequence>
<reference evidence="1 2" key="1">
    <citation type="journal article" date="2017" name="BMC Genomics">
        <title>Whole-genome assembly of Babesia ovata and comparative genomics between closely related pathogens.</title>
        <authorList>
            <person name="Yamagishi J."/>
            <person name="Asada M."/>
            <person name="Hakimi H."/>
            <person name="Tanaka T.Q."/>
            <person name="Sugimoto C."/>
            <person name="Kawazu S."/>
        </authorList>
    </citation>
    <scope>NUCLEOTIDE SEQUENCE [LARGE SCALE GENOMIC DNA]</scope>
    <source>
        <strain evidence="1 2">Miyake</strain>
    </source>
</reference>
<dbReference type="Proteomes" id="UP000236319">
    <property type="component" value="Unassembled WGS sequence"/>
</dbReference>
<evidence type="ECO:0000313" key="2">
    <source>
        <dbReference type="Proteomes" id="UP000236319"/>
    </source>
</evidence>
<accession>A0A2H6KCA3</accession>
<comment type="caution">
    <text evidence="1">The sequence shown here is derived from an EMBL/GenBank/DDBJ whole genome shotgun (WGS) entry which is preliminary data.</text>
</comment>
<protein>
    <submittedName>
        <fullName evidence="1">Ribosome biogenesis GTP-binding protein, putative</fullName>
    </submittedName>
</protein>
<evidence type="ECO:0000313" key="1">
    <source>
        <dbReference type="EMBL" id="GBE60617.1"/>
    </source>
</evidence>
<dbReference type="AlphaFoldDB" id="A0A2H6KCA3"/>
<dbReference type="OrthoDB" id="361261at2759"/>
<gene>
    <name evidence="1" type="ORF">BOVATA_021100</name>
</gene>
<dbReference type="GeneID" id="39874387"/>
<organism evidence="1 2">
    <name type="scientific">Babesia ovata</name>
    <dbReference type="NCBI Taxonomy" id="189622"/>
    <lineage>
        <taxon>Eukaryota</taxon>
        <taxon>Sar</taxon>
        <taxon>Alveolata</taxon>
        <taxon>Apicomplexa</taxon>
        <taxon>Aconoidasida</taxon>
        <taxon>Piroplasmida</taxon>
        <taxon>Babesiidae</taxon>
        <taxon>Babesia</taxon>
    </lineage>
</organism>
<dbReference type="VEuPathDB" id="PiroplasmaDB:BOVATA_021100"/>